<keyword evidence="1" id="KW-1133">Transmembrane helix</keyword>
<gene>
    <name evidence="2" type="ORF">GQ61_06420</name>
</gene>
<dbReference type="Pfam" id="PF15956">
    <property type="entry name" value="DUF4760"/>
    <property type="match status" value="1"/>
</dbReference>
<dbReference type="AlphaFoldDB" id="A0A1W6N5A6"/>
<evidence type="ECO:0000256" key="1">
    <source>
        <dbReference type="SAM" id="Phobius"/>
    </source>
</evidence>
<name>A0A1W6N5A6_9PROT</name>
<keyword evidence="3" id="KW-1185">Reference proteome</keyword>
<dbReference type="KEGG" id="naf:GQ61_06420"/>
<protein>
    <recommendedName>
        <fullName evidence="4">DUF4760 domain-containing protein</fullName>
    </recommendedName>
</protein>
<sequence length="232" mass="27269">MSLCCCERIKTSFEKIKNGMSRHPLRFTLFVIMVIIIGTFLIRNFFADWLNPPQGCSLENASEEVDAFLYFFTGVATTALALIAYMQLVPIKRDIEGSFLLEIIKLWEMPQQNEARLLIDNILSKGKKNISDSEKVIKRFKELEEKKTKEKKEYHMITDFLNLLEMMGYFYKKEYISLEQFDELMGTTIIEYGDIFDDCFIKKIKPKQPTALKYFKDLATDVKNRREMIKND</sequence>
<reference evidence="2 3" key="1">
    <citation type="submission" date="2014-06" db="EMBL/GenBank/DDBJ databases">
        <title>The genome of the endonuclear symbiont Nucleicultrix amoebiphila.</title>
        <authorList>
            <person name="Schulz F."/>
            <person name="Horn M."/>
        </authorList>
    </citation>
    <scope>NUCLEOTIDE SEQUENCE [LARGE SCALE GENOMIC DNA]</scope>
    <source>
        <strain evidence="2 3">FS5</strain>
    </source>
</reference>
<keyword evidence="1" id="KW-0812">Transmembrane</keyword>
<feature type="transmembrane region" description="Helical" evidence="1">
    <location>
        <begin position="67"/>
        <end position="86"/>
    </location>
</feature>
<evidence type="ECO:0008006" key="4">
    <source>
        <dbReference type="Google" id="ProtNLM"/>
    </source>
</evidence>
<keyword evidence="1" id="KW-0472">Membrane</keyword>
<proteinExistence type="predicted"/>
<feature type="transmembrane region" description="Helical" evidence="1">
    <location>
        <begin position="27"/>
        <end position="47"/>
    </location>
</feature>
<evidence type="ECO:0000313" key="2">
    <source>
        <dbReference type="EMBL" id="ARN84981.1"/>
    </source>
</evidence>
<evidence type="ECO:0000313" key="3">
    <source>
        <dbReference type="Proteomes" id="UP000237351"/>
    </source>
</evidence>
<organism evidence="2 3">
    <name type="scientific">Candidatus Nucleicultrix amoebiphila FS5</name>
    <dbReference type="NCBI Taxonomy" id="1414854"/>
    <lineage>
        <taxon>Bacteria</taxon>
        <taxon>Pseudomonadati</taxon>
        <taxon>Pseudomonadota</taxon>
        <taxon>Alphaproteobacteria</taxon>
        <taxon>Holosporales</taxon>
        <taxon>Candidatus Nucleicultricaceae</taxon>
        <taxon>Candidatus Nucleicultrix</taxon>
    </lineage>
</organism>
<accession>A0A1W6N5A6</accession>
<dbReference type="Proteomes" id="UP000237351">
    <property type="component" value="Chromosome"/>
</dbReference>
<dbReference type="InterPro" id="IPR031876">
    <property type="entry name" value="DUF4760"/>
</dbReference>
<dbReference type="EMBL" id="CP008743">
    <property type="protein sequence ID" value="ARN84981.1"/>
    <property type="molecule type" value="Genomic_DNA"/>
</dbReference>